<feature type="transmembrane region" description="Helical" evidence="1">
    <location>
        <begin position="112"/>
        <end position="137"/>
    </location>
</feature>
<keyword evidence="1" id="KW-0812">Transmembrane</keyword>
<gene>
    <name evidence="3" type="ORF">GsuE55_37410</name>
</gene>
<evidence type="ECO:0000256" key="1">
    <source>
        <dbReference type="SAM" id="Phobius"/>
    </source>
</evidence>
<protein>
    <submittedName>
        <fullName evidence="3">Uncharacterized protein</fullName>
    </submittedName>
</protein>
<dbReference type="Pfam" id="PF18895">
    <property type="entry name" value="T4SS_pilin"/>
    <property type="match status" value="1"/>
</dbReference>
<evidence type="ECO:0000313" key="4">
    <source>
        <dbReference type="Proteomes" id="UP000501421"/>
    </source>
</evidence>
<evidence type="ECO:0000256" key="2">
    <source>
        <dbReference type="SAM" id="SignalP"/>
    </source>
</evidence>
<feature type="chain" id="PRO_5025528429" evidence="2">
    <location>
        <begin position="34"/>
        <end position="141"/>
    </location>
</feature>
<dbReference type="AlphaFoldDB" id="A0A679FQR6"/>
<feature type="transmembrane region" description="Helical" evidence="1">
    <location>
        <begin position="76"/>
        <end position="100"/>
    </location>
</feature>
<dbReference type="Proteomes" id="UP000501421">
    <property type="component" value="Plasmid pGspE55-1"/>
</dbReference>
<keyword evidence="4" id="KW-1185">Reference proteome</keyword>
<accession>A0A679FQR6</accession>
<dbReference type="RefSeq" id="WP_197747200.1">
    <property type="nucleotide sequence ID" value="NZ_AP022558.1"/>
</dbReference>
<keyword evidence="1" id="KW-1133">Transmembrane helix</keyword>
<feature type="signal peptide" evidence="2">
    <location>
        <begin position="1"/>
        <end position="33"/>
    </location>
</feature>
<dbReference type="EMBL" id="AP022558">
    <property type="protein sequence ID" value="BBW98908.1"/>
    <property type="molecule type" value="Genomic_DNA"/>
</dbReference>
<sequence>MMASVNIGQKWLWGVVAVLLAFSLLFQPATVHAAGNDPGSVNVDVSGGKLSVSGGGFTNGASAQAWKDFITKYRNFIVGIAGIGAVTMIVLFIVQFLKLGASAGNPQARSQALVGVLWTGIAAAGLGAVTIIVGFFYNSVG</sequence>
<dbReference type="InterPro" id="IPR043993">
    <property type="entry name" value="T4SS_pilin"/>
</dbReference>
<evidence type="ECO:0000313" key="3">
    <source>
        <dbReference type="EMBL" id="BBW98908.1"/>
    </source>
</evidence>
<keyword evidence="2" id="KW-0732">Signal</keyword>
<keyword evidence="1" id="KW-0472">Membrane</keyword>
<proteinExistence type="predicted"/>
<reference evidence="4" key="1">
    <citation type="journal article" date="2020" name="Microbiol. Resour. Announc.">
        <title>Complete Genome Sequence of Geobacillus sp. Strain E55-1, Isolated from Mine Geyser in Japan.</title>
        <authorList>
            <person name="Miyazaki K."/>
            <person name="Hase E."/>
            <person name="Tokito N."/>
        </authorList>
    </citation>
    <scope>NUCLEOTIDE SEQUENCE [LARGE SCALE GENOMIC DNA]</scope>
    <source>
        <strain evidence="4">E55-1</strain>
        <plasmid evidence="4">pGspE55-1</plasmid>
    </source>
</reference>
<keyword evidence="3" id="KW-0614">Plasmid</keyword>
<geneLocation type="plasmid" evidence="3 4">
    <name>pGspE55-1</name>
</geneLocation>
<organism evidence="3 4">
    <name type="scientific">Geobacillus subterraneus</name>
    <dbReference type="NCBI Taxonomy" id="129338"/>
    <lineage>
        <taxon>Bacteria</taxon>
        <taxon>Bacillati</taxon>
        <taxon>Bacillota</taxon>
        <taxon>Bacilli</taxon>
        <taxon>Bacillales</taxon>
        <taxon>Anoxybacillaceae</taxon>
        <taxon>Geobacillus</taxon>
    </lineage>
</organism>
<name>A0A679FQR6_9BACL</name>